<dbReference type="InterPro" id="IPR036291">
    <property type="entry name" value="NAD(P)-bd_dom_sf"/>
</dbReference>
<dbReference type="PANTHER" id="PTHR42748:SF31">
    <property type="entry name" value="NMRA-LIKE DOMAIN-CONTAINING PROTEIN-RELATED"/>
    <property type="match status" value="1"/>
</dbReference>
<feature type="domain" description="NmrA-like" evidence="3">
    <location>
        <begin position="3"/>
        <end position="307"/>
    </location>
</feature>
<proteinExistence type="inferred from homology"/>
<accession>A0AAN6J0S0</accession>
<dbReference type="SUPFAM" id="SSF51735">
    <property type="entry name" value="NAD(P)-binding Rossmann-fold domains"/>
    <property type="match status" value="1"/>
</dbReference>
<evidence type="ECO:0000313" key="4">
    <source>
        <dbReference type="EMBL" id="KAJ8993871.1"/>
    </source>
</evidence>
<dbReference type="InterPro" id="IPR008030">
    <property type="entry name" value="NmrA-like"/>
</dbReference>
<dbReference type="InterPro" id="IPR051164">
    <property type="entry name" value="NmrA-like_oxidored"/>
</dbReference>
<organism evidence="4 5">
    <name type="scientific">Exophiala dermatitidis</name>
    <name type="common">Black yeast-like fungus</name>
    <name type="synonym">Wangiella dermatitidis</name>
    <dbReference type="NCBI Taxonomy" id="5970"/>
    <lineage>
        <taxon>Eukaryota</taxon>
        <taxon>Fungi</taxon>
        <taxon>Dikarya</taxon>
        <taxon>Ascomycota</taxon>
        <taxon>Pezizomycotina</taxon>
        <taxon>Eurotiomycetes</taxon>
        <taxon>Chaetothyriomycetidae</taxon>
        <taxon>Chaetothyriales</taxon>
        <taxon>Herpotrichiellaceae</taxon>
        <taxon>Exophiala</taxon>
    </lineage>
</organism>
<dbReference type="Gene3D" id="3.90.25.10">
    <property type="entry name" value="UDP-galactose 4-epimerase, domain 1"/>
    <property type="match status" value="1"/>
</dbReference>
<evidence type="ECO:0000313" key="5">
    <source>
        <dbReference type="Proteomes" id="UP001161757"/>
    </source>
</evidence>
<dbReference type="CDD" id="cd05251">
    <property type="entry name" value="NmrA_like_SDR_a"/>
    <property type="match status" value="1"/>
</dbReference>
<comment type="caution">
    <text evidence="4">The sequence shown here is derived from an EMBL/GenBank/DDBJ whole genome shotgun (WGS) entry which is preliminary data.</text>
</comment>
<evidence type="ECO:0000259" key="3">
    <source>
        <dbReference type="Pfam" id="PF05368"/>
    </source>
</evidence>
<dbReference type="Pfam" id="PF05368">
    <property type="entry name" value="NmrA"/>
    <property type="match status" value="1"/>
</dbReference>
<sequence length="315" mass="34666">MAQKIITVFGATGNQGGSTLSAILNNPELSAKYKIRAITRDPSKPSAQALASKGAELAKADLTDLASVKSAIAGSYGVFAVTNYWEQMSKEGEFQQGKNIVDACKEQGIKHLVWSSLPNVTKLTDGHLAKVEHFDSKAEVAEYAEQVKGEDMIVSYFMPGYFMSNLPSMINPDPETGVPTLSAPWNPTETWVPMIDIQKDTGAFTAGLFEAGAEANGVYVQGVSEWVHPRQITDTLSQIKGKEVRFVEQPATVESAAQLGNRIAEELTQNMILIRDYSYYGKGTEKKQAESDRFLLPGTKKNTWKEFAEKVDWKW</sequence>
<dbReference type="PANTHER" id="PTHR42748">
    <property type="entry name" value="NITROGEN METABOLITE REPRESSION PROTEIN NMRA FAMILY MEMBER"/>
    <property type="match status" value="1"/>
</dbReference>
<protein>
    <recommendedName>
        <fullName evidence="3">NmrA-like domain-containing protein</fullName>
    </recommendedName>
</protein>
<reference evidence="4" key="1">
    <citation type="submission" date="2023-01" db="EMBL/GenBank/DDBJ databases">
        <title>Exophiala dermititidis isolated from Cystic Fibrosis Patient.</title>
        <authorList>
            <person name="Kurbessoian T."/>
            <person name="Crocker A."/>
            <person name="Murante D."/>
            <person name="Hogan D.A."/>
            <person name="Stajich J.E."/>
        </authorList>
    </citation>
    <scope>NUCLEOTIDE SEQUENCE</scope>
    <source>
        <strain evidence="4">Ex8</strain>
    </source>
</reference>
<evidence type="ECO:0000256" key="1">
    <source>
        <dbReference type="ARBA" id="ARBA00006328"/>
    </source>
</evidence>
<dbReference type="Proteomes" id="UP001161757">
    <property type="component" value="Unassembled WGS sequence"/>
</dbReference>
<name>A0AAN6J0S0_EXODE</name>
<dbReference type="GO" id="GO:0005634">
    <property type="term" value="C:nucleus"/>
    <property type="evidence" value="ECO:0007669"/>
    <property type="project" value="TreeGrafter"/>
</dbReference>
<keyword evidence="2" id="KW-0521">NADP</keyword>
<dbReference type="Gene3D" id="3.40.50.720">
    <property type="entry name" value="NAD(P)-binding Rossmann-like Domain"/>
    <property type="match status" value="1"/>
</dbReference>
<dbReference type="EMBL" id="JAJGCB010000003">
    <property type="protein sequence ID" value="KAJ8993871.1"/>
    <property type="molecule type" value="Genomic_DNA"/>
</dbReference>
<comment type="similarity">
    <text evidence="1">Belongs to the NmrA-type oxidoreductase family.</text>
</comment>
<evidence type="ECO:0000256" key="2">
    <source>
        <dbReference type="ARBA" id="ARBA00022857"/>
    </source>
</evidence>
<dbReference type="AlphaFoldDB" id="A0AAN6J0S0"/>
<gene>
    <name evidence="4" type="ORF">HRR80_002374</name>
</gene>